<dbReference type="SUPFAM" id="SSF52218">
    <property type="entry name" value="Flavoproteins"/>
    <property type="match status" value="1"/>
</dbReference>
<evidence type="ECO:0000256" key="2">
    <source>
        <dbReference type="ARBA" id="ARBA00022643"/>
    </source>
</evidence>
<dbReference type="Gene3D" id="3.40.50.360">
    <property type="match status" value="1"/>
</dbReference>
<evidence type="ECO:0000313" key="4">
    <source>
        <dbReference type="EMBL" id="RFZ78081.1"/>
    </source>
</evidence>
<evidence type="ECO:0000256" key="1">
    <source>
        <dbReference type="ARBA" id="ARBA00022630"/>
    </source>
</evidence>
<dbReference type="PANTHER" id="PTHR43278:SF2">
    <property type="entry name" value="IRON-SULFUR FLAVOPROTEIN"/>
    <property type="match status" value="1"/>
</dbReference>
<keyword evidence="2" id="KW-0288">FMN</keyword>
<comment type="caution">
    <text evidence="4">The sequence shown here is derived from an EMBL/GenBank/DDBJ whole genome shotgun (WGS) entry which is preliminary data.</text>
</comment>
<accession>A0A3E2NB27</accession>
<dbReference type="InterPro" id="IPR029039">
    <property type="entry name" value="Flavoprotein-like_sf"/>
</dbReference>
<protein>
    <submittedName>
        <fullName evidence="4">Flavodoxin family protein</fullName>
    </submittedName>
</protein>
<gene>
    <name evidence="4" type="ORF">DS742_15165</name>
</gene>
<sequence>MKRMNERSKIMINSKKILGICVSNRKNGNSSIILNKLLQPAKEAGHEIEVLYLGALKILPCRGCFACSNSHNCVLEDDINMVKEKIEMADAIALASPCYYLSAPSTLKALSA</sequence>
<evidence type="ECO:0000313" key="5">
    <source>
        <dbReference type="Proteomes" id="UP000260680"/>
    </source>
</evidence>
<keyword evidence="1" id="KW-0285">Flavoprotein</keyword>
<dbReference type="Proteomes" id="UP000260680">
    <property type="component" value="Unassembled WGS sequence"/>
</dbReference>
<dbReference type="OrthoDB" id="9805976at2"/>
<name>A0A3E2NB27_9FIRM</name>
<dbReference type="PANTHER" id="PTHR43278">
    <property type="entry name" value="NAD(P)H-DEPENDENT FMN-CONTAINING OXIDOREDUCTASE YWQN-RELATED"/>
    <property type="match status" value="1"/>
</dbReference>
<reference evidence="4 5" key="1">
    <citation type="submission" date="2018-07" db="EMBL/GenBank/DDBJ databases">
        <title>New species, Clostridium PI-S10-A1B.</title>
        <authorList>
            <person name="Krishna G."/>
            <person name="Summeta K."/>
            <person name="Shikha S."/>
            <person name="Prabhu P.B."/>
            <person name="Suresh K."/>
        </authorList>
    </citation>
    <scope>NUCLEOTIDE SEQUENCE [LARGE SCALE GENOMIC DNA]</scope>
    <source>
        <strain evidence="4 5">PI-S10-A1B</strain>
    </source>
</reference>
<organism evidence="4 5">
    <name type="scientific">Lacrimispora amygdalina</name>
    <dbReference type="NCBI Taxonomy" id="253257"/>
    <lineage>
        <taxon>Bacteria</taxon>
        <taxon>Bacillati</taxon>
        <taxon>Bacillota</taxon>
        <taxon>Clostridia</taxon>
        <taxon>Lachnospirales</taxon>
        <taxon>Lachnospiraceae</taxon>
        <taxon>Lacrimispora</taxon>
    </lineage>
</organism>
<feature type="domain" description="NADPH-dependent FMN reductase-like" evidence="3">
    <location>
        <begin position="16"/>
        <end position="109"/>
    </location>
</feature>
<dbReference type="EMBL" id="QOHO01000048">
    <property type="protein sequence ID" value="RFZ78081.1"/>
    <property type="molecule type" value="Genomic_DNA"/>
</dbReference>
<dbReference type="InterPro" id="IPR051796">
    <property type="entry name" value="ISF_SsuE-like"/>
</dbReference>
<proteinExistence type="predicted"/>
<dbReference type="Pfam" id="PF03358">
    <property type="entry name" value="FMN_red"/>
    <property type="match status" value="1"/>
</dbReference>
<dbReference type="GO" id="GO:0016491">
    <property type="term" value="F:oxidoreductase activity"/>
    <property type="evidence" value="ECO:0007669"/>
    <property type="project" value="InterPro"/>
</dbReference>
<dbReference type="InterPro" id="IPR005025">
    <property type="entry name" value="FMN_Rdtase-like_dom"/>
</dbReference>
<evidence type="ECO:0000259" key="3">
    <source>
        <dbReference type="Pfam" id="PF03358"/>
    </source>
</evidence>
<dbReference type="AlphaFoldDB" id="A0A3E2NB27"/>